<evidence type="ECO:0000256" key="1">
    <source>
        <dbReference type="SAM" id="Phobius"/>
    </source>
</evidence>
<feature type="signal peptide" evidence="2">
    <location>
        <begin position="1"/>
        <end position="19"/>
    </location>
</feature>
<proteinExistence type="predicted"/>
<evidence type="ECO:0000256" key="2">
    <source>
        <dbReference type="SAM" id="SignalP"/>
    </source>
</evidence>
<gene>
    <name evidence="3" type="ORF">AXF42_Ash007030</name>
</gene>
<evidence type="ECO:0000313" key="3">
    <source>
        <dbReference type="EMBL" id="PKA66333.1"/>
    </source>
</evidence>
<dbReference type="PANTHER" id="PTHR22930">
    <property type="match status" value="1"/>
</dbReference>
<dbReference type="InterPro" id="IPR045249">
    <property type="entry name" value="HARBI1-like"/>
</dbReference>
<keyword evidence="1" id="KW-1133">Transmembrane helix</keyword>
<evidence type="ECO:0008006" key="5">
    <source>
        <dbReference type="Google" id="ProtNLM"/>
    </source>
</evidence>
<protein>
    <recommendedName>
        <fullName evidence="5">DDE Tnp4 domain-containing protein</fullName>
    </recommendedName>
</protein>
<name>A0A2I0BEV0_9ASPA</name>
<dbReference type="AlphaFoldDB" id="A0A2I0BEV0"/>
<dbReference type="Proteomes" id="UP000236161">
    <property type="component" value="Unassembled WGS sequence"/>
</dbReference>
<dbReference type="STRING" id="1088818.A0A2I0BEV0"/>
<keyword evidence="1" id="KW-0812">Transmembrane</keyword>
<reference evidence="3 4" key="1">
    <citation type="journal article" date="2017" name="Nature">
        <title>The Apostasia genome and the evolution of orchids.</title>
        <authorList>
            <person name="Zhang G.Q."/>
            <person name="Liu K.W."/>
            <person name="Li Z."/>
            <person name="Lohaus R."/>
            <person name="Hsiao Y.Y."/>
            <person name="Niu S.C."/>
            <person name="Wang J.Y."/>
            <person name="Lin Y.C."/>
            <person name="Xu Q."/>
            <person name="Chen L.J."/>
            <person name="Yoshida K."/>
            <person name="Fujiwara S."/>
            <person name="Wang Z.W."/>
            <person name="Zhang Y.Q."/>
            <person name="Mitsuda N."/>
            <person name="Wang M."/>
            <person name="Liu G.H."/>
            <person name="Pecoraro L."/>
            <person name="Huang H.X."/>
            <person name="Xiao X.J."/>
            <person name="Lin M."/>
            <person name="Wu X.Y."/>
            <person name="Wu W.L."/>
            <person name="Chen Y.Y."/>
            <person name="Chang S.B."/>
            <person name="Sakamoto S."/>
            <person name="Ohme-Takagi M."/>
            <person name="Yagi M."/>
            <person name="Zeng S.J."/>
            <person name="Shen C.Y."/>
            <person name="Yeh C.M."/>
            <person name="Luo Y.B."/>
            <person name="Tsai W.C."/>
            <person name="Van de Peer Y."/>
            <person name="Liu Z.J."/>
        </authorList>
    </citation>
    <scope>NUCLEOTIDE SEQUENCE [LARGE SCALE GENOMIC DNA]</scope>
    <source>
        <strain evidence="4">cv. Shenzhen</strain>
        <tissue evidence="3">Stem</tissue>
    </source>
</reference>
<evidence type="ECO:0000313" key="4">
    <source>
        <dbReference type="Proteomes" id="UP000236161"/>
    </source>
</evidence>
<dbReference type="EMBL" id="KZ451886">
    <property type="protein sequence ID" value="PKA66333.1"/>
    <property type="molecule type" value="Genomic_DNA"/>
</dbReference>
<keyword evidence="1" id="KW-0472">Membrane</keyword>
<accession>A0A2I0BEV0</accession>
<sequence length="169" mass="19888">MPAMEQLAVFCELLLKLIAITVCEFFQHSLETVSHNFRQILQRVLTLKDDFIVLPDSTTPHHPHIRNNSYFYPYFKDILGAIDGTHVPAVVPVHKQNRYRNRKDFISQNVMADVSFDNLYMLQLDGKDRLLTCVFLNGHPNKMVFRYRKVISVLSYIRFFIFIVIFCVF</sequence>
<dbReference type="OrthoDB" id="682491at2759"/>
<feature type="transmembrane region" description="Helical" evidence="1">
    <location>
        <begin position="150"/>
        <end position="168"/>
    </location>
</feature>
<keyword evidence="4" id="KW-1185">Reference proteome</keyword>
<feature type="chain" id="PRO_5014131935" description="DDE Tnp4 domain-containing protein" evidence="2">
    <location>
        <begin position="20"/>
        <end position="169"/>
    </location>
</feature>
<dbReference type="PANTHER" id="PTHR22930:SF259">
    <property type="entry name" value="OS08G0106900 PROTEIN"/>
    <property type="match status" value="1"/>
</dbReference>
<organism evidence="3 4">
    <name type="scientific">Apostasia shenzhenica</name>
    <dbReference type="NCBI Taxonomy" id="1088818"/>
    <lineage>
        <taxon>Eukaryota</taxon>
        <taxon>Viridiplantae</taxon>
        <taxon>Streptophyta</taxon>
        <taxon>Embryophyta</taxon>
        <taxon>Tracheophyta</taxon>
        <taxon>Spermatophyta</taxon>
        <taxon>Magnoliopsida</taxon>
        <taxon>Liliopsida</taxon>
        <taxon>Asparagales</taxon>
        <taxon>Orchidaceae</taxon>
        <taxon>Apostasioideae</taxon>
        <taxon>Apostasia</taxon>
    </lineage>
</organism>
<keyword evidence="2" id="KW-0732">Signal</keyword>